<dbReference type="Proteomes" id="UP000032900">
    <property type="component" value="Unassembled WGS sequence"/>
</dbReference>
<name>A0A0E9M1J3_9BACT</name>
<reference evidence="1 2" key="1">
    <citation type="journal article" date="2015" name="Microbes Environ.">
        <title>Distribution and evolution of nitrogen fixation genes in the phylum bacteroidetes.</title>
        <authorList>
            <person name="Inoue J."/>
            <person name="Oshima K."/>
            <person name="Suda W."/>
            <person name="Sakamoto M."/>
            <person name="Iino T."/>
            <person name="Noda S."/>
            <person name="Hongoh Y."/>
            <person name="Hattori M."/>
            <person name="Ohkuma M."/>
        </authorList>
    </citation>
    <scope>NUCLEOTIDE SEQUENCE [LARGE SCALE GENOMIC DNA]</scope>
    <source>
        <strain evidence="1">JCM 15548</strain>
    </source>
</reference>
<evidence type="ECO:0000313" key="2">
    <source>
        <dbReference type="Proteomes" id="UP000032900"/>
    </source>
</evidence>
<dbReference type="EMBL" id="BAZW01000036">
    <property type="protein sequence ID" value="GAO31020.1"/>
    <property type="molecule type" value="Genomic_DNA"/>
</dbReference>
<gene>
    <name evidence="1" type="ORF">JCM15548_13352</name>
</gene>
<proteinExistence type="predicted"/>
<accession>A0A0E9M1J3</accession>
<protein>
    <submittedName>
        <fullName evidence="1">Uncharacterized protein</fullName>
    </submittedName>
</protein>
<sequence length="50" mass="6125">MIFNINFNLEMKDIISDSETFRAKDFTTNYIVKYNIDEMDKRIIIDKNFR</sequence>
<keyword evidence="2" id="KW-1185">Reference proteome</keyword>
<evidence type="ECO:0000313" key="1">
    <source>
        <dbReference type="EMBL" id="GAO31020.1"/>
    </source>
</evidence>
<comment type="caution">
    <text evidence="1">The sequence shown here is derived from an EMBL/GenBank/DDBJ whole genome shotgun (WGS) entry which is preliminary data.</text>
</comment>
<organism evidence="1 2">
    <name type="scientific">Geofilum rubicundum JCM 15548</name>
    <dbReference type="NCBI Taxonomy" id="1236989"/>
    <lineage>
        <taxon>Bacteria</taxon>
        <taxon>Pseudomonadati</taxon>
        <taxon>Bacteroidota</taxon>
        <taxon>Bacteroidia</taxon>
        <taxon>Marinilabiliales</taxon>
        <taxon>Marinilabiliaceae</taxon>
        <taxon>Geofilum</taxon>
    </lineage>
</organism>
<dbReference type="AlphaFoldDB" id="A0A0E9M1J3"/>